<keyword evidence="3" id="KW-1003">Cell membrane</keyword>
<reference evidence="10" key="1">
    <citation type="journal article" date="2019" name="Int. J. Syst. Evol. Microbiol.">
        <title>The Global Catalogue of Microorganisms (GCM) 10K type strain sequencing project: providing services to taxonomists for standard genome sequencing and annotation.</title>
        <authorList>
            <consortium name="The Broad Institute Genomics Platform"/>
            <consortium name="The Broad Institute Genome Sequencing Center for Infectious Disease"/>
            <person name="Wu L."/>
            <person name="Ma J."/>
        </authorList>
    </citation>
    <scope>NUCLEOTIDE SEQUENCE [LARGE SCALE GENOMIC DNA]</scope>
    <source>
        <strain evidence="10">JCM 16929</strain>
    </source>
</reference>
<evidence type="ECO:0000256" key="5">
    <source>
        <dbReference type="ARBA" id="ARBA00022989"/>
    </source>
</evidence>
<protein>
    <submittedName>
        <fullName evidence="9">Sugar ABC transporter permease</fullName>
    </submittedName>
</protein>
<accession>A0ABP6ZRN1</accession>
<comment type="caution">
    <text evidence="9">The sequence shown here is derived from an EMBL/GenBank/DDBJ whole genome shotgun (WGS) entry which is preliminary data.</text>
</comment>
<dbReference type="InterPro" id="IPR051393">
    <property type="entry name" value="ABC_transporter_permease"/>
</dbReference>
<keyword evidence="10" id="KW-1185">Reference proteome</keyword>
<dbReference type="InterPro" id="IPR000515">
    <property type="entry name" value="MetI-like"/>
</dbReference>
<evidence type="ECO:0000259" key="8">
    <source>
        <dbReference type="PROSITE" id="PS50928"/>
    </source>
</evidence>
<proteinExistence type="inferred from homology"/>
<evidence type="ECO:0000256" key="3">
    <source>
        <dbReference type="ARBA" id="ARBA00022475"/>
    </source>
</evidence>
<keyword evidence="4 7" id="KW-0812">Transmembrane</keyword>
<dbReference type="PANTHER" id="PTHR30193">
    <property type="entry name" value="ABC TRANSPORTER PERMEASE PROTEIN"/>
    <property type="match status" value="1"/>
</dbReference>
<feature type="transmembrane region" description="Helical" evidence="7">
    <location>
        <begin position="250"/>
        <end position="273"/>
    </location>
</feature>
<feature type="domain" description="ABC transmembrane type-1" evidence="8">
    <location>
        <begin position="57"/>
        <end position="271"/>
    </location>
</feature>
<dbReference type="InterPro" id="IPR035906">
    <property type="entry name" value="MetI-like_sf"/>
</dbReference>
<evidence type="ECO:0000256" key="1">
    <source>
        <dbReference type="ARBA" id="ARBA00004651"/>
    </source>
</evidence>
<comment type="similarity">
    <text evidence="7">Belongs to the binding-protein-dependent transport system permease family.</text>
</comment>
<dbReference type="Pfam" id="PF00528">
    <property type="entry name" value="BPD_transp_1"/>
    <property type="match status" value="1"/>
</dbReference>
<keyword evidence="5 7" id="KW-1133">Transmembrane helix</keyword>
<evidence type="ECO:0000313" key="10">
    <source>
        <dbReference type="Proteomes" id="UP001501490"/>
    </source>
</evidence>
<sequence length="281" mass="30737">MLPALVLFGFFVAYPVVNTVYLSFYDLDGISGYQTFIGLDNYREMLGGLDPYFWLGVRNTVLWTLVTVPLQLLIGLSLALVLDNAVRGRTAYRAAFFMPAVLSSAVISFAWSWIYSPQDGGATRFIQALGGTGQTWLADTGTAIWAAIGVSAWRYSGLIMLFYLAAMQMVPKELYEAAAIDGAGWWRRVTNVTLPQLLPTTVLLILFGVIGALREFEVIYLLTRGGPAHATDLMSLQIFDQAFNQSRPGYGATISTALLLFTAVLAIPLLGLIGSAQRRRG</sequence>
<evidence type="ECO:0000256" key="6">
    <source>
        <dbReference type="ARBA" id="ARBA00023136"/>
    </source>
</evidence>
<gene>
    <name evidence="9" type="ORF">GCM10022236_20320</name>
</gene>
<evidence type="ECO:0000256" key="7">
    <source>
        <dbReference type="RuleBase" id="RU363032"/>
    </source>
</evidence>
<dbReference type="SUPFAM" id="SSF161098">
    <property type="entry name" value="MetI-like"/>
    <property type="match status" value="1"/>
</dbReference>
<name>A0ABP6ZRN1_9ACTN</name>
<evidence type="ECO:0000256" key="2">
    <source>
        <dbReference type="ARBA" id="ARBA00022448"/>
    </source>
</evidence>
<dbReference type="CDD" id="cd06261">
    <property type="entry name" value="TM_PBP2"/>
    <property type="match status" value="1"/>
</dbReference>
<organism evidence="9 10">
    <name type="scientific">Microlunatus ginsengisoli</name>
    <dbReference type="NCBI Taxonomy" id="363863"/>
    <lineage>
        <taxon>Bacteria</taxon>
        <taxon>Bacillati</taxon>
        <taxon>Actinomycetota</taxon>
        <taxon>Actinomycetes</taxon>
        <taxon>Propionibacteriales</taxon>
        <taxon>Propionibacteriaceae</taxon>
        <taxon>Microlunatus</taxon>
    </lineage>
</organism>
<feature type="transmembrane region" description="Helical" evidence="7">
    <location>
        <begin position="197"/>
        <end position="214"/>
    </location>
</feature>
<evidence type="ECO:0000313" key="9">
    <source>
        <dbReference type="EMBL" id="GAA3617999.1"/>
    </source>
</evidence>
<feature type="transmembrane region" description="Helical" evidence="7">
    <location>
        <begin position="143"/>
        <end position="165"/>
    </location>
</feature>
<dbReference type="PROSITE" id="PS50928">
    <property type="entry name" value="ABC_TM1"/>
    <property type="match status" value="1"/>
</dbReference>
<keyword evidence="6 7" id="KW-0472">Membrane</keyword>
<dbReference type="Gene3D" id="1.10.3720.10">
    <property type="entry name" value="MetI-like"/>
    <property type="match status" value="1"/>
</dbReference>
<dbReference type="PANTHER" id="PTHR30193:SF41">
    <property type="entry name" value="DIACETYLCHITOBIOSE UPTAKE SYSTEM PERMEASE PROTEIN NGCF"/>
    <property type="match status" value="1"/>
</dbReference>
<feature type="transmembrane region" description="Helical" evidence="7">
    <location>
        <begin position="61"/>
        <end position="82"/>
    </location>
</feature>
<dbReference type="Proteomes" id="UP001501490">
    <property type="component" value="Unassembled WGS sequence"/>
</dbReference>
<keyword evidence="2 7" id="KW-0813">Transport</keyword>
<dbReference type="EMBL" id="BAABAB010000014">
    <property type="protein sequence ID" value="GAA3617999.1"/>
    <property type="molecule type" value="Genomic_DNA"/>
</dbReference>
<evidence type="ECO:0000256" key="4">
    <source>
        <dbReference type="ARBA" id="ARBA00022692"/>
    </source>
</evidence>
<feature type="transmembrane region" description="Helical" evidence="7">
    <location>
        <begin position="94"/>
        <end position="114"/>
    </location>
</feature>
<comment type="subcellular location">
    <subcellularLocation>
        <location evidence="1 7">Cell membrane</location>
        <topology evidence="1 7">Multi-pass membrane protein</topology>
    </subcellularLocation>
</comment>